<keyword evidence="3 6" id="KW-0732">Signal</keyword>
<keyword evidence="2" id="KW-0964">Secreted</keyword>
<organism evidence="8 9">
    <name type="scientific">Clostridium perfringens</name>
    <dbReference type="NCBI Taxonomy" id="1502"/>
    <lineage>
        <taxon>Bacteria</taxon>
        <taxon>Bacillati</taxon>
        <taxon>Bacillota</taxon>
        <taxon>Clostridia</taxon>
        <taxon>Eubacteriales</taxon>
        <taxon>Clostridiaceae</taxon>
        <taxon>Clostridium</taxon>
    </lineage>
</organism>
<dbReference type="EMBL" id="UAWG01000012">
    <property type="protein sequence ID" value="SQB60134.1"/>
    <property type="molecule type" value="Genomic_DNA"/>
</dbReference>
<accession>A0A2X2Y7K1</accession>
<feature type="compositionally biased region" description="Basic and acidic residues" evidence="5">
    <location>
        <begin position="618"/>
        <end position="645"/>
    </location>
</feature>
<keyword evidence="4" id="KW-0572">Peptidoglycan-anchor</keyword>
<evidence type="ECO:0000256" key="1">
    <source>
        <dbReference type="ARBA" id="ARBA00022512"/>
    </source>
</evidence>
<feature type="compositionally biased region" description="Basic and acidic residues" evidence="5">
    <location>
        <begin position="652"/>
        <end position="667"/>
    </location>
</feature>
<sequence length="697" mass="74942">MKKKLIMALIVALSAQGMETVYAQDIVDTVENRIEVQEANYASLKVITEGKGSVSINGQTLTGGDVSVKAGESVRVKVNPAEGYELDKVEVNGVVLTKDNAPSAMESLANGYFDYTFWEDQANSVKVTFAKVETNQTTLKVTTEGKGSVSINGQTLTGGDVSVKTGESVRVKVNPAEGYELDKVEVNGVVLTKDNAPSAMESLANGYFDYTFWGDQANSIKVTFDKVETNQTTLKATTEGKGSVEINGQTLTGGDVSVKTGEVVRVKVNPAAGYKLDKVEVNGIILTKDNAASAVESLAKNGYFDYTFWGDQANSIKVTFAKVEAKETVINVTTEGKGTVVLNNQELTGGDVLVKTGEEVRVKVNPAEGYKLDKVEVNGIVLTKDNAASAVESLAKNGYFDYTFWGDQANSIKVTFAKVETNQTILNVTTEGNGSVEINGQTLTGGDVSVKTGEEVRVKVNPAEGYKVDKVEVNGIVLTKDNAASAVESLAKNGYFDYTFWGDQANKVKVTFAKVETNQTVLNVSTEGKGTLEINGQTLTGGDVLVKTGEEVKINVNPAEGYKVDKVEVNGIVLTKDNAASAVESLANGYFNYIFWGDQANKVKVTFAKVESSDNITEDQKPENNQKPEDNQKPENNQKPEDNQKPENNQKPNEEQKPGNDQIKEELPQTGSNVNSASMGILGLTSLLGGLFIKKNR</sequence>
<dbReference type="AlphaFoldDB" id="A0A2X2Y7K1"/>
<evidence type="ECO:0000256" key="6">
    <source>
        <dbReference type="SAM" id="SignalP"/>
    </source>
</evidence>
<dbReference type="PROSITE" id="PS50847">
    <property type="entry name" value="GRAM_POS_ANCHORING"/>
    <property type="match status" value="1"/>
</dbReference>
<feature type="signal peptide" evidence="6">
    <location>
        <begin position="1"/>
        <end position="23"/>
    </location>
</feature>
<evidence type="ECO:0000256" key="5">
    <source>
        <dbReference type="SAM" id="MobiDB-lite"/>
    </source>
</evidence>
<evidence type="ECO:0000256" key="2">
    <source>
        <dbReference type="ARBA" id="ARBA00022525"/>
    </source>
</evidence>
<evidence type="ECO:0000313" key="8">
    <source>
        <dbReference type="EMBL" id="SQB60134.1"/>
    </source>
</evidence>
<evidence type="ECO:0000256" key="4">
    <source>
        <dbReference type="ARBA" id="ARBA00023088"/>
    </source>
</evidence>
<feature type="region of interest" description="Disordered" evidence="5">
    <location>
        <begin position="613"/>
        <end position="677"/>
    </location>
</feature>
<gene>
    <name evidence="8" type="ORF">NCTC10719_01708</name>
</gene>
<dbReference type="Pfam" id="PF00746">
    <property type="entry name" value="Gram_pos_anchor"/>
    <property type="match status" value="1"/>
</dbReference>
<evidence type="ECO:0000313" key="9">
    <source>
        <dbReference type="Proteomes" id="UP000249986"/>
    </source>
</evidence>
<name>A0A2X2Y7K1_CLOPF</name>
<dbReference type="InterPro" id="IPR019931">
    <property type="entry name" value="LPXTG_anchor"/>
</dbReference>
<feature type="chain" id="PRO_5016033721" evidence="6">
    <location>
        <begin position="24"/>
        <end position="697"/>
    </location>
</feature>
<dbReference type="Proteomes" id="UP000249986">
    <property type="component" value="Unassembled WGS sequence"/>
</dbReference>
<evidence type="ECO:0000259" key="7">
    <source>
        <dbReference type="PROSITE" id="PS50847"/>
    </source>
</evidence>
<keyword evidence="1" id="KW-0134">Cell wall</keyword>
<dbReference type="RefSeq" id="WP_111926522.1">
    <property type="nucleotide sequence ID" value="NZ_UAWG01000012.1"/>
</dbReference>
<evidence type="ECO:0000256" key="3">
    <source>
        <dbReference type="ARBA" id="ARBA00022729"/>
    </source>
</evidence>
<protein>
    <submittedName>
        <fullName evidence="8">Cell wall surface anchor family protein</fullName>
    </submittedName>
</protein>
<feature type="domain" description="Gram-positive cocci surface proteins LPxTG" evidence="7">
    <location>
        <begin position="667"/>
        <end position="697"/>
    </location>
</feature>
<dbReference type="NCBIfam" id="TIGR01167">
    <property type="entry name" value="LPXTG_anchor"/>
    <property type="match status" value="1"/>
</dbReference>
<reference evidence="8 9" key="1">
    <citation type="submission" date="2018-06" db="EMBL/GenBank/DDBJ databases">
        <authorList>
            <consortium name="Pathogen Informatics"/>
            <person name="Doyle S."/>
        </authorList>
    </citation>
    <scope>NUCLEOTIDE SEQUENCE [LARGE SCALE GENOMIC DNA]</scope>
    <source>
        <strain evidence="8 9">NCTC10719</strain>
    </source>
</reference>
<proteinExistence type="predicted"/>